<dbReference type="PANTHER" id="PTHR45138">
    <property type="entry name" value="REGULATORY COMPONENTS OF SENSORY TRANSDUCTION SYSTEM"/>
    <property type="match status" value="1"/>
</dbReference>
<dbReference type="GO" id="GO:0052621">
    <property type="term" value="F:diguanylate cyclase activity"/>
    <property type="evidence" value="ECO:0007669"/>
    <property type="project" value="UniProtKB-EC"/>
</dbReference>
<name>A0A241ZAD5_ACIBA</name>
<dbReference type="PROSITE" id="PS50887">
    <property type="entry name" value="GGDEF"/>
    <property type="match status" value="1"/>
</dbReference>
<dbReference type="InterPro" id="IPR000160">
    <property type="entry name" value="GGDEF_dom"/>
</dbReference>
<keyword evidence="3" id="KW-0418">Kinase</keyword>
<protein>
    <recommendedName>
        <fullName evidence="1">diguanylate cyclase</fullName>
        <ecNumber evidence="1">2.7.7.65</ecNumber>
    </recommendedName>
</protein>
<dbReference type="SMART" id="SM00267">
    <property type="entry name" value="GGDEF"/>
    <property type="match status" value="1"/>
</dbReference>
<dbReference type="InterPro" id="IPR029787">
    <property type="entry name" value="Nucleotide_cyclase"/>
</dbReference>
<dbReference type="InterPro" id="IPR050469">
    <property type="entry name" value="Diguanylate_Cyclase"/>
</dbReference>
<organism evidence="3 4">
    <name type="scientific">Acinetobacter baumannii</name>
    <dbReference type="NCBI Taxonomy" id="470"/>
    <lineage>
        <taxon>Bacteria</taxon>
        <taxon>Pseudomonadati</taxon>
        <taxon>Pseudomonadota</taxon>
        <taxon>Gammaproteobacteria</taxon>
        <taxon>Moraxellales</taxon>
        <taxon>Moraxellaceae</taxon>
        <taxon>Acinetobacter</taxon>
        <taxon>Acinetobacter calcoaceticus/baumannii complex</taxon>
    </lineage>
</organism>
<dbReference type="Proteomes" id="UP000194699">
    <property type="component" value="Unassembled WGS sequence"/>
</dbReference>
<dbReference type="NCBIfam" id="TIGR00254">
    <property type="entry name" value="GGDEF"/>
    <property type="match status" value="1"/>
</dbReference>
<dbReference type="InterPro" id="IPR003018">
    <property type="entry name" value="GAF"/>
</dbReference>
<dbReference type="Gene3D" id="3.30.70.270">
    <property type="match status" value="1"/>
</dbReference>
<evidence type="ECO:0000259" key="2">
    <source>
        <dbReference type="PROSITE" id="PS50887"/>
    </source>
</evidence>
<feature type="domain" description="GGDEF" evidence="2">
    <location>
        <begin position="191"/>
        <end position="317"/>
    </location>
</feature>
<dbReference type="Pfam" id="PF00990">
    <property type="entry name" value="GGDEF"/>
    <property type="match status" value="1"/>
</dbReference>
<accession>A0A241ZAD5</accession>
<dbReference type="RefSeq" id="WP_086249936.1">
    <property type="nucleotide sequence ID" value="NZ_NGEL01000179.1"/>
</dbReference>
<evidence type="ECO:0000313" key="3">
    <source>
        <dbReference type="EMBL" id="OTM80401.1"/>
    </source>
</evidence>
<dbReference type="GO" id="GO:0016301">
    <property type="term" value="F:kinase activity"/>
    <property type="evidence" value="ECO:0007669"/>
    <property type="project" value="UniProtKB-KW"/>
</dbReference>
<keyword evidence="3" id="KW-0808">Transferase</keyword>
<dbReference type="GO" id="GO:0005886">
    <property type="term" value="C:plasma membrane"/>
    <property type="evidence" value="ECO:0007669"/>
    <property type="project" value="TreeGrafter"/>
</dbReference>
<reference evidence="3 4" key="1">
    <citation type="submission" date="2017-05" db="EMBL/GenBank/DDBJ databases">
        <authorList>
            <person name="Song R."/>
            <person name="Chenine A.L."/>
            <person name="Ruprecht R.M."/>
        </authorList>
    </citation>
    <scope>NUCLEOTIDE SEQUENCE [LARGE SCALE GENOMIC DNA]</scope>
    <source>
        <strain evidence="3 4">PR350</strain>
    </source>
</reference>
<dbReference type="EC" id="2.7.7.65" evidence="1"/>
<dbReference type="Gene3D" id="3.30.450.40">
    <property type="match status" value="1"/>
</dbReference>
<sequence length="317" mass="36074">MNKQFEETSRDILQFLHKRFGFALCMVTRVEGKNWIVLQSEDHGYDIAAGQVFKWTDSFCFHMVKGNGPRISPRCEDIPLYSTATIAQKLNIQSYIGQPILNEDGSLFGTLCAIDPNTKSELILEDVDLLELLGSLLSKILQAELAQNRHVNEVKRLKKKAFRDQLTGLYNRRAWEELINKEEERCKRYGHTAAVFFIDINNLKEVNDNLGHVVGDQLIKRTADILIDTIRGNDIVARLGGDEFVILSSKNNKAGAERLLNRLKANFEQENISVAIGYSMRHPSSGLHFAAEQADKKMYENKQKIKSALKEPVNYFV</sequence>
<dbReference type="GO" id="GO:0043709">
    <property type="term" value="P:cell adhesion involved in single-species biofilm formation"/>
    <property type="evidence" value="ECO:0007669"/>
    <property type="project" value="TreeGrafter"/>
</dbReference>
<dbReference type="CDD" id="cd01949">
    <property type="entry name" value="GGDEF"/>
    <property type="match status" value="1"/>
</dbReference>
<dbReference type="InterPro" id="IPR029016">
    <property type="entry name" value="GAF-like_dom_sf"/>
</dbReference>
<dbReference type="SMART" id="SM00065">
    <property type="entry name" value="GAF"/>
    <property type="match status" value="1"/>
</dbReference>
<dbReference type="SUPFAM" id="SSF55781">
    <property type="entry name" value="GAF domain-like"/>
    <property type="match status" value="1"/>
</dbReference>
<evidence type="ECO:0000313" key="4">
    <source>
        <dbReference type="Proteomes" id="UP000194699"/>
    </source>
</evidence>
<gene>
    <name evidence="3" type="ORF">B9X95_18050</name>
</gene>
<dbReference type="GO" id="GO:1902201">
    <property type="term" value="P:negative regulation of bacterial-type flagellum-dependent cell motility"/>
    <property type="evidence" value="ECO:0007669"/>
    <property type="project" value="TreeGrafter"/>
</dbReference>
<dbReference type="InterPro" id="IPR043128">
    <property type="entry name" value="Rev_trsase/Diguanyl_cyclase"/>
</dbReference>
<proteinExistence type="predicted"/>
<dbReference type="EMBL" id="NGEL01000179">
    <property type="protein sequence ID" value="OTM80401.1"/>
    <property type="molecule type" value="Genomic_DNA"/>
</dbReference>
<comment type="caution">
    <text evidence="3">The sequence shown here is derived from an EMBL/GenBank/DDBJ whole genome shotgun (WGS) entry which is preliminary data.</text>
</comment>
<evidence type="ECO:0000256" key="1">
    <source>
        <dbReference type="ARBA" id="ARBA00012528"/>
    </source>
</evidence>
<dbReference type="SUPFAM" id="SSF55073">
    <property type="entry name" value="Nucleotide cyclase"/>
    <property type="match status" value="1"/>
</dbReference>
<dbReference type="PANTHER" id="PTHR45138:SF6">
    <property type="entry name" value="DIGUANYLATE CYCLASE DGCN"/>
    <property type="match status" value="1"/>
</dbReference>
<dbReference type="Pfam" id="PF01590">
    <property type="entry name" value="GAF"/>
    <property type="match status" value="1"/>
</dbReference>
<dbReference type="AlphaFoldDB" id="A0A241ZAD5"/>